<evidence type="ECO:0000256" key="1">
    <source>
        <dbReference type="SAM" id="MobiDB-lite"/>
    </source>
</evidence>
<dbReference type="Proteomes" id="UP000627984">
    <property type="component" value="Unassembled WGS sequence"/>
</dbReference>
<dbReference type="EMBL" id="BMQD01000005">
    <property type="protein sequence ID" value="GGK60260.1"/>
    <property type="molecule type" value="Genomic_DNA"/>
</dbReference>
<reference evidence="2" key="2">
    <citation type="submission" date="2022-09" db="EMBL/GenBank/DDBJ databases">
        <authorList>
            <person name="Sun Q."/>
            <person name="Ohkuma M."/>
        </authorList>
    </citation>
    <scope>NUCLEOTIDE SEQUENCE</scope>
    <source>
        <strain evidence="2">JCM 3093</strain>
    </source>
</reference>
<evidence type="ECO:0000313" key="2">
    <source>
        <dbReference type="EMBL" id="GGK60260.1"/>
    </source>
</evidence>
<sequence>MWVSLRCASVSMPGAWHGVRYGGRATSSPLRRKGVDHRSRGGWQARGAGLGASGRGRSAGPAAGGGAGSGVSGRWRARLKDVQRVEGTGSKASGGKTQAGAYEVSSHP</sequence>
<evidence type="ECO:0000313" key="3">
    <source>
        <dbReference type="Proteomes" id="UP000627984"/>
    </source>
</evidence>
<name>A0AA37BES4_9ACTN</name>
<accession>A0AA37BES4</accession>
<organism evidence="2 3">
    <name type="scientific">Planomonospora parontospora</name>
    <dbReference type="NCBI Taxonomy" id="58119"/>
    <lineage>
        <taxon>Bacteria</taxon>
        <taxon>Bacillati</taxon>
        <taxon>Actinomycetota</taxon>
        <taxon>Actinomycetes</taxon>
        <taxon>Streptosporangiales</taxon>
        <taxon>Streptosporangiaceae</taxon>
        <taxon>Planomonospora</taxon>
    </lineage>
</organism>
<comment type="caution">
    <text evidence="2">The sequence shown here is derived from an EMBL/GenBank/DDBJ whole genome shotgun (WGS) entry which is preliminary data.</text>
</comment>
<feature type="compositionally biased region" description="Gly residues" evidence="1">
    <location>
        <begin position="62"/>
        <end position="71"/>
    </location>
</feature>
<protein>
    <submittedName>
        <fullName evidence="2">Uncharacterized protein</fullName>
    </submittedName>
</protein>
<dbReference type="AlphaFoldDB" id="A0AA37BES4"/>
<proteinExistence type="predicted"/>
<gene>
    <name evidence="2" type="ORF">GCM10010126_19770</name>
</gene>
<feature type="region of interest" description="Disordered" evidence="1">
    <location>
        <begin position="18"/>
        <end position="108"/>
    </location>
</feature>
<reference evidence="2" key="1">
    <citation type="journal article" date="2014" name="Int. J. Syst. Evol. Microbiol.">
        <title>Complete genome sequence of Corynebacterium casei LMG S-19264T (=DSM 44701T), isolated from a smear-ripened cheese.</title>
        <authorList>
            <consortium name="US DOE Joint Genome Institute (JGI-PGF)"/>
            <person name="Walter F."/>
            <person name="Albersmeier A."/>
            <person name="Kalinowski J."/>
            <person name="Ruckert C."/>
        </authorList>
    </citation>
    <scope>NUCLEOTIDE SEQUENCE</scope>
    <source>
        <strain evidence="2">JCM 3093</strain>
    </source>
</reference>